<evidence type="ECO:0000313" key="4">
    <source>
        <dbReference type="Proteomes" id="UP000317371"/>
    </source>
</evidence>
<dbReference type="SUPFAM" id="SSF53850">
    <property type="entry name" value="Periplasmic binding protein-like II"/>
    <property type="match status" value="1"/>
</dbReference>
<organism evidence="3 4">
    <name type="scientific">Litorilinea aerophila</name>
    <dbReference type="NCBI Taxonomy" id="1204385"/>
    <lineage>
        <taxon>Bacteria</taxon>
        <taxon>Bacillati</taxon>
        <taxon>Chloroflexota</taxon>
        <taxon>Caldilineae</taxon>
        <taxon>Caldilineales</taxon>
        <taxon>Caldilineaceae</taxon>
        <taxon>Litorilinea</taxon>
    </lineage>
</organism>
<dbReference type="CDD" id="cd08500">
    <property type="entry name" value="PBP2_NikA_DppA_OppA_like_4"/>
    <property type="match status" value="1"/>
</dbReference>
<dbReference type="Gene3D" id="3.40.190.10">
    <property type="entry name" value="Periplasmic binding protein-like II"/>
    <property type="match status" value="1"/>
</dbReference>
<dbReference type="GO" id="GO:0015833">
    <property type="term" value="P:peptide transport"/>
    <property type="evidence" value="ECO:0007669"/>
    <property type="project" value="TreeGrafter"/>
</dbReference>
<dbReference type="InterPro" id="IPR000914">
    <property type="entry name" value="SBP_5_dom"/>
</dbReference>
<dbReference type="EMBL" id="VIGC01000007">
    <property type="protein sequence ID" value="TQE96558.1"/>
    <property type="molecule type" value="Genomic_DNA"/>
</dbReference>
<evidence type="ECO:0000256" key="1">
    <source>
        <dbReference type="SAM" id="MobiDB-lite"/>
    </source>
</evidence>
<dbReference type="AlphaFoldDB" id="A0A540VIF9"/>
<feature type="region of interest" description="Disordered" evidence="1">
    <location>
        <begin position="28"/>
        <end position="65"/>
    </location>
</feature>
<dbReference type="Pfam" id="PF00496">
    <property type="entry name" value="SBP_bac_5"/>
    <property type="match status" value="1"/>
</dbReference>
<accession>A0A540VIF9</accession>
<keyword evidence="4" id="KW-1185">Reference proteome</keyword>
<dbReference type="Gene3D" id="3.10.105.10">
    <property type="entry name" value="Dipeptide-binding Protein, Domain 3"/>
    <property type="match status" value="1"/>
</dbReference>
<name>A0A540VIF9_9CHLR</name>
<gene>
    <name evidence="3" type="ORF">FKZ61_06600</name>
</gene>
<evidence type="ECO:0000313" key="3">
    <source>
        <dbReference type="EMBL" id="TQE96558.1"/>
    </source>
</evidence>
<dbReference type="GO" id="GO:1904680">
    <property type="term" value="F:peptide transmembrane transporter activity"/>
    <property type="evidence" value="ECO:0007669"/>
    <property type="project" value="TreeGrafter"/>
</dbReference>
<feature type="domain" description="Solute-binding protein family 5" evidence="2">
    <location>
        <begin position="140"/>
        <end position="555"/>
    </location>
</feature>
<dbReference type="InterPro" id="IPR039424">
    <property type="entry name" value="SBP_5"/>
</dbReference>
<dbReference type="InParanoid" id="A0A540VIF9"/>
<dbReference type="Proteomes" id="UP000317371">
    <property type="component" value="Unassembled WGS sequence"/>
</dbReference>
<dbReference type="PANTHER" id="PTHR30290">
    <property type="entry name" value="PERIPLASMIC BINDING COMPONENT OF ABC TRANSPORTER"/>
    <property type="match status" value="1"/>
</dbReference>
<evidence type="ECO:0000259" key="2">
    <source>
        <dbReference type="Pfam" id="PF00496"/>
    </source>
</evidence>
<dbReference type="PANTHER" id="PTHR30290:SF62">
    <property type="entry name" value="OLIGOPEPTIDE ABC TRANSPORTER, PERIPLASMIC OLIGOPEPTIDE-BINDING PROTEIN"/>
    <property type="match status" value="1"/>
</dbReference>
<dbReference type="OrthoDB" id="3720945at2"/>
<reference evidence="3 4" key="1">
    <citation type="submission" date="2019-06" db="EMBL/GenBank/DDBJ databases">
        <title>Genome sequence of Litorilinea aerophila BAA-2444.</title>
        <authorList>
            <person name="Maclea K.S."/>
            <person name="Maurais E.G."/>
            <person name="Iannazzi L.C."/>
        </authorList>
    </citation>
    <scope>NUCLEOTIDE SEQUENCE [LARGE SCALE GENOMIC DNA]</scope>
    <source>
        <strain evidence="3 4">ATCC BAA-2444</strain>
    </source>
</reference>
<dbReference type="PROSITE" id="PS51257">
    <property type="entry name" value="PROKAR_LIPOPROTEIN"/>
    <property type="match status" value="1"/>
</dbReference>
<feature type="compositionally biased region" description="Low complexity" evidence="1">
    <location>
        <begin position="28"/>
        <end position="62"/>
    </location>
</feature>
<dbReference type="RefSeq" id="WP_141609300.1">
    <property type="nucleotide sequence ID" value="NZ_VIGC02000007.1"/>
</dbReference>
<protein>
    <submittedName>
        <fullName evidence="3">ABC transporter substrate-binding protein</fullName>
    </submittedName>
</protein>
<sequence>MTESGRAARLLVIALILTLVLAACGGGAEAPPAEEAAPAQQAGTAQEAAPAEQAQATAPAEGEAVHEAPMLHEKVLAGELPPLSERIPAEPLVIEPYGEIGQYGGTWHRFDTSTNGNHLVMAMYAYSPVHWVRDGLDKRPGLAKGWDSNEDKTEWTLYFREGTKWSDGEPFTVDDFLFWWEDMVLNPDHPDVPPDYLISGGKMAQVTKIDDYTLKFTFAAPSPLFIDRLAMWPNGLIPANEKLFVPKHYVSQFHPKYNSEYTTFEVMDEKLDWRVNPEAPVLNPWMPVQYEPGSRLILERNPYYYAVDTAGNQLPYIDRVDVTYIESLEVSKLKVTGGEQEFCGRPCRDQPLSELSIFRDAEQTVGLKTDLWDGGGGTGSMVYLNWTHQDPDKRALYHDRNFRLALSHAIDREKVQKTVYFGTGEQTTGTMSPKAIEFNRTPEGQELYRQWRDLAVTYDPDKARELLDAAGAVDQDGDGWRDLPNGKELVLRIDLSATAAANREHSLVLEIIKENWEDVGLQVSINPVPDEQLAVMQDNSEIDVRGGWGVGDGPNFLVFPNWVVPVDNDRWAPLYGAWYKVIGTDKEGTELDKDPLERNPPREEPAQDDPVWKLWEAYNQARIEPDDEKREQLVFDIIRTHIEDGPFFIGTVGNIPTIVAYLDFVGNVPTREQLGTGGFTGPWIMSYFGAVYPEQFYFKSGQ</sequence>
<comment type="caution">
    <text evidence="3">The sequence shown here is derived from an EMBL/GenBank/DDBJ whole genome shotgun (WGS) entry which is preliminary data.</text>
</comment>
<proteinExistence type="predicted"/>